<dbReference type="Proteomes" id="UP000478052">
    <property type="component" value="Unassembled WGS sequence"/>
</dbReference>
<dbReference type="AlphaFoldDB" id="A0A6G0XCT1"/>
<evidence type="ECO:0000259" key="1">
    <source>
        <dbReference type="Pfam" id="PF21787"/>
    </source>
</evidence>
<proteinExistence type="predicted"/>
<reference evidence="2 3" key="1">
    <citation type="submission" date="2019-08" db="EMBL/GenBank/DDBJ databases">
        <title>Whole genome of Aphis craccivora.</title>
        <authorList>
            <person name="Voronova N.V."/>
            <person name="Shulinski R.S."/>
            <person name="Bandarenka Y.V."/>
            <person name="Zhorov D.G."/>
            <person name="Warner D."/>
        </authorList>
    </citation>
    <scope>NUCLEOTIDE SEQUENCE [LARGE SCALE GENOMIC DNA]</scope>
    <source>
        <strain evidence="2">180601</strain>
        <tissue evidence="2">Whole Body</tissue>
    </source>
</reference>
<protein>
    <recommendedName>
        <fullName evidence="1">Transposable element P transposase-like RNase H domain-containing protein</fullName>
    </recommendedName>
</protein>
<name>A0A6G0XCT1_APHCR</name>
<evidence type="ECO:0000313" key="2">
    <source>
        <dbReference type="EMBL" id="KAF0737833.1"/>
    </source>
</evidence>
<keyword evidence="3" id="KW-1185">Reference proteome</keyword>
<accession>A0A6G0XCT1</accession>
<gene>
    <name evidence="2" type="ORF">FWK35_00024135</name>
</gene>
<evidence type="ECO:0000313" key="3">
    <source>
        <dbReference type="Proteomes" id="UP000478052"/>
    </source>
</evidence>
<dbReference type="InterPro" id="IPR048365">
    <property type="entry name" value="TNP-like_RNaseH_N"/>
</dbReference>
<comment type="caution">
    <text evidence="2">The sequence shown here is derived from an EMBL/GenBank/DDBJ whole genome shotgun (WGS) entry which is preliminary data.</text>
</comment>
<dbReference type="EMBL" id="VUJU01007959">
    <property type="protein sequence ID" value="KAF0737833.1"/>
    <property type="molecule type" value="Genomic_DNA"/>
</dbReference>
<organism evidence="2 3">
    <name type="scientific">Aphis craccivora</name>
    <name type="common">Cowpea aphid</name>
    <dbReference type="NCBI Taxonomy" id="307492"/>
    <lineage>
        <taxon>Eukaryota</taxon>
        <taxon>Metazoa</taxon>
        <taxon>Ecdysozoa</taxon>
        <taxon>Arthropoda</taxon>
        <taxon>Hexapoda</taxon>
        <taxon>Insecta</taxon>
        <taxon>Pterygota</taxon>
        <taxon>Neoptera</taxon>
        <taxon>Paraneoptera</taxon>
        <taxon>Hemiptera</taxon>
        <taxon>Sternorrhyncha</taxon>
        <taxon>Aphidomorpha</taxon>
        <taxon>Aphidoidea</taxon>
        <taxon>Aphididae</taxon>
        <taxon>Aphidini</taxon>
        <taxon>Aphis</taxon>
        <taxon>Aphis</taxon>
    </lineage>
</organism>
<dbReference type="OrthoDB" id="6624120at2759"/>
<dbReference type="Pfam" id="PF21787">
    <property type="entry name" value="TNP-like_RNaseH_N"/>
    <property type="match status" value="1"/>
</dbReference>
<sequence>MHWYIRMPSCCAYGYSNRSENEFTLKVFPKDEQCRAVWAVHILSLNHKNTKGFKWTNDTIQKALCLNFSCGSSGYEELLAQNYPLPSSRTLRRRLQNISFKSGILHDVFEMLSIKVSMLNDFEKDCFLVLDEMYINEGKVYDVASKTFLGNVTLPDHEGVSNHGLVFMLGGISSRWKQTVAYYFTSDSVRGHTFKAIID</sequence>
<feature type="domain" description="Transposable element P transposase-like RNase H" evidence="1">
    <location>
        <begin position="101"/>
        <end position="198"/>
    </location>
</feature>